<comment type="caution">
    <text evidence="1">The sequence shown here is derived from an EMBL/GenBank/DDBJ whole genome shotgun (WGS) entry which is preliminary data.</text>
</comment>
<dbReference type="GO" id="GO:0016740">
    <property type="term" value="F:transferase activity"/>
    <property type="evidence" value="ECO:0007669"/>
    <property type="project" value="UniProtKB-KW"/>
</dbReference>
<dbReference type="PANTHER" id="PTHR36529:SF1">
    <property type="entry name" value="GLYCOSYLTRANSFERASE"/>
    <property type="match status" value="1"/>
</dbReference>
<dbReference type="SUPFAM" id="SSF53448">
    <property type="entry name" value="Nucleotide-diphospho-sugar transferases"/>
    <property type="match status" value="1"/>
</dbReference>
<reference evidence="1 2" key="1">
    <citation type="submission" date="2017-07" db="EMBL/GenBank/DDBJ databases">
        <title>Leptospira spp. isolated from tropical soils.</title>
        <authorList>
            <person name="Thibeaux R."/>
            <person name="Iraola G."/>
            <person name="Ferres I."/>
            <person name="Bierque E."/>
            <person name="Girault D."/>
            <person name="Soupe-Gilbert M.-E."/>
            <person name="Picardeau M."/>
            <person name="Goarant C."/>
        </authorList>
    </citation>
    <scope>NUCLEOTIDE SEQUENCE [LARGE SCALE GENOMIC DNA]</scope>
    <source>
        <strain evidence="1 2">MCA1-C-A1</strain>
    </source>
</reference>
<evidence type="ECO:0000313" key="2">
    <source>
        <dbReference type="Proteomes" id="UP000232196"/>
    </source>
</evidence>
<keyword evidence="1" id="KW-0808">Transferase</keyword>
<name>A0A2M9XAB2_9LEPT</name>
<dbReference type="Pfam" id="PF09837">
    <property type="entry name" value="DUF2064"/>
    <property type="match status" value="1"/>
</dbReference>
<sequence length="210" mass="23512">MKGPILNIFLKNPVPGKVKTRLAKDIGEEAALEVYQALVEKTRSACNDLDVPKVLWFDSYLPNPSDIGSWGHSPLLIRKQEGKDLGEKMRNAFLYCFQNGSCPAILIGSDCPELDLLHLKEAFHVLDHKDVVLGPAKDGGYYLVGLKSDTPELFHGIEWSTETVFARSLEKLQWARKQVGLLPILSDLDDVQDLEYFESNGILDWNKNGS</sequence>
<dbReference type="InterPro" id="IPR029044">
    <property type="entry name" value="Nucleotide-diphossugar_trans"/>
</dbReference>
<gene>
    <name evidence="1" type="ORF">CH357_16120</name>
</gene>
<dbReference type="EMBL" id="NPDN01000008">
    <property type="protein sequence ID" value="PJZ24584.1"/>
    <property type="molecule type" value="Genomic_DNA"/>
</dbReference>
<dbReference type="Gene3D" id="3.90.550.10">
    <property type="entry name" value="Spore Coat Polysaccharide Biosynthesis Protein SpsA, Chain A"/>
    <property type="match status" value="1"/>
</dbReference>
<accession>A0A2M9XAB2</accession>
<dbReference type="OrthoDB" id="9810303at2"/>
<evidence type="ECO:0000313" key="1">
    <source>
        <dbReference type="EMBL" id="PJZ24584.1"/>
    </source>
</evidence>
<dbReference type="NCBIfam" id="TIGR04282">
    <property type="entry name" value="glyco_like_cofC"/>
    <property type="match status" value="1"/>
</dbReference>
<dbReference type="PANTHER" id="PTHR36529">
    <property type="entry name" value="SLL1095 PROTEIN"/>
    <property type="match status" value="1"/>
</dbReference>
<dbReference type="Proteomes" id="UP000232196">
    <property type="component" value="Unassembled WGS sequence"/>
</dbReference>
<protein>
    <submittedName>
        <fullName evidence="1">Transferase</fullName>
    </submittedName>
</protein>
<proteinExistence type="predicted"/>
<dbReference type="InterPro" id="IPR018641">
    <property type="entry name" value="Trfase_1_rSAM/seldom-assoc"/>
</dbReference>
<dbReference type="RefSeq" id="WP_100707785.1">
    <property type="nucleotide sequence ID" value="NZ_NPDL01000007.1"/>
</dbReference>
<organism evidence="1 2">
    <name type="scientific">Leptospira hartskeerlii</name>
    <dbReference type="NCBI Taxonomy" id="2023177"/>
    <lineage>
        <taxon>Bacteria</taxon>
        <taxon>Pseudomonadati</taxon>
        <taxon>Spirochaetota</taxon>
        <taxon>Spirochaetia</taxon>
        <taxon>Leptospirales</taxon>
        <taxon>Leptospiraceae</taxon>
        <taxon>Leptospira</taxon>
    </lineage>
</organism>
<keyword evidence="2" id="KW-1185">Reference proteome</keyword>
<dbReference type="AlphaFoldDB" id="A0A2M9XAB2"/>